<gene>
    <name evidence="1" type="ORF">OTSGILL_0677</name>
</gene>
<dbReference type="AlphaFoldDB" id="A0A0F3MCI0"/>
<keyword evidence="1" id="KW-0808">Transferase</keyword>
<proteinExistence type="predicted"/>
<reference evidence="1 2" key="1">
    <citation type="submission" date="2015-02" db="EMBL/GenBank/DDBJ databases">
        <title>Genome Sequencing of Rickettsiales.</title>
        <authorList>
            <person name="Daugherty S.C."/>
            <person name="Su Q."/>
            <person name="Abolude K."/>
            <person name="Beier-Sexton M."/>
            <person name="Carlyon J.A."/>
            <person name="Carter R."/>
            <person name="Day N.P."/>
            <person name="Dumler S.J."/>
            <person name="Dyachenko V."/>
            <person name="Godinez A."/>
            <person name="Kurtti T.J."/>
            <person name="Lichay M."/>
            <person name="Mullins K.E."/>
            <person name="Ott S."/>
            <person name="Pappas-Brown V."/>
            <person name="Paris D.H."/>
            <person name="Patel P."/>
            <person name="Richards A.L."/>
            <person name="Sadzewicz L."/>
            <person name="Sears K."/>
            <person name="Seidman D."/>
            <person name="Sengamalay N."/>
            <person name="Stenos J."/>
            <person name="Tallon L.J."/>
            <person name="Vincent G."/>
            <person name="Fraser C.M."/>
            <person name="Munderloh U."/>
            <person name="Dunning-Hotopp J.C."/>
        </authorList>
    </citation>
    <scope>NUCLEOTIDE SEQUENCE [LARGE SCALE GENOMIC DNA]</scope>
    <source>
        <strain evidence="1 2">Gilliam</strain>
    </source>
</reference>
<dbReference type="EMBL" id="LANO01000007">
    <property type="protein sequence ID" value="KJV53460.1"/>
    <property type="molecule type" value="Genomic_DNA"/>
</dbReference>
<comment type="caution">
    <text evidence="1">The sequence shown here is derived from an EMBL/GenBank/DDBJ whole genome shotgun (WGS) entry which is preliminary data.</text>
</comment>
<accession>A0A0F3MCI0</accession>
<name>A0A0F3MCI0_ORITS</name>
<sequence>MLLIAIHMSLILANRIFLPVTELLVTATKSIKLAKLNIQLKHTNIENELDFLTSVFNQMIKQLEYQNKDLTITQRT</sequence>
<dbReference type="PATRIC" id="fig|1359184.3.peg.2955"/>
<dbReference type="GO" id="GO:0016301">
    <property type="term" value="F:kinase activity"/>
    <property type="evidence" value="ECO:0007669"/>
    <property type="project" value="UniProtKB-KW"/>
</dbReference>
<dbReference type="Proteomes" id="UP000033769">
    <property type="component" value="Unassembled WGS sequence"/>
</dbReference>
<evidence type="ECO:0000313" key="1">
    <source>
        <dbReference type="EMBL" id="KJV53460.1"/>
    </source>
</evidence>
<dbReference type="Gene3D" id="6.10.340.10">
    <property type="match status" value="1"/>
</dbReference>
<organism evidence="1 2">
    <name type="scientific">Orientia tsutsugamushi str. Gilliam</name>
    <dbReference type="NCBI Taxonomy" id="1359184"/>
    <lineage>
        <taxon>Bacteria</taxon>
        <taxon>Pseudomonadati</taxon>
        <taxon>Pseudomonadota</taxon>
        <taxon>Alphaproteobacteria</taxon>
        <taxon>Rickettsiales</taxon>
        <taxon>Rickettsiaceae</taxon>
        <taxon>Rickettsieae</taxon>
        <taxon>Orientia</taxon>
    </lineage>
</organism>
<evidence type="ECO:0000313" key="2">
    <source>
        <dbReference type="Proteomes" id="UP000033769"/>
    </source>
</evidence>
<keyword evidence="1" id="KW-0418">Kinase</keyword>
<protein>
    <submittedName>
        <fullName evidence="1">NtrY-like histidine kinase domain protein</fullName>
    </submittedName>
</protein>